<keyword evidence="2" id="KW-0539">Nucleus</keyword>
<dbReference type="Proteomes" id="UP000770015">
    <property type="component" value="Unassembled WGS sequence"/>
</dbReference>
<dbReference type="EMBL" id="JAGSXJ010000023">
    <property type="protein sequence ID" value="KAH6676956.1"/>
    <property type="molecule type" value="Genomic_DNA"/>
</dbReference>
<reference evidence="3" key="1">
    <citation type="journal article" date="2021" name="Nat. Commun.">
        <title>Genetic determinants of endophytism in the Arabidopsis root mycobiome.</title>
        <authorList>
            <person name="Mesny F."/>
            <person name="Miyauchi S."/>
            <person name="Thiergart T."/>
            <person name="Pickel B."/>
            <person name="Atanasova L."/>
            <person name="Karlsson M."/>
            <person name="Huettel B."/>
            <person name="Barry K.W."/>
            <person name="Haridas S."/>
            <person name="Chen C."/>
            <person name="Bauer D."/>
            <person name="Andreopoulos W."/>
            <person name="Pangilinan J."/>
            <person name="LaButti K."/>
            <person name="Riley R."/>
            <person name="Lipzen A."/>
            <person name="Clum A."/>
            <person name="Drula E."/>
            <person name="Henrissat B."/>
            <person name="Kohler A."/>
            <person name="Grigoriev I.V."/>
            <person name="Martin F.M."/>
            <person name="Hacquard S."/>
        </authorList>
    </citation>
    <scope>NUCLEOTIDE SEQUENCE</scope>
    <source>
        <strain evidence="3">MPI-SDFR-AT-0117</strain>
    </source>
</reference>
<dbReference type="AlphaFoldDB" id="A0A9P9A5L7"/>
<comment type="caution">
    <text evidence="3">The sequence shown here is derived from an EMBL/GenBank/DDBJ whole genome shotgun (WGS) entry which is preliminary data.</text>
</comment>
<dbReference type="Pfam" id="PF11951">
    <property type="entry name" value="Fungal_trans_2"/>
    <property type="match status" value="1"/>
</dbReference>
<keyword evidence="4" id="KW-1185">Reference proteome</keyword>
<proteinExistence type="predicted"/>
<dbReference type="GO" id="GO:0005634">
    <property type="term" value="C:nucleus"/>
    <property type="evidence" value="ECO:0007669"/>
    <property type="project" value="UniProtKB-SubCell"/>
</dbReference>
<evidence type="ECO:0000313" key="3">
    <source>
        <dbReference type="EMBL" id="KAH6676956.1"/>
    </source>
</evidence>
<gene>
    <name evidence="3" type="ORF">F5X68DRAFT_246002</name>
</gene>
<evidence type="ECO:0000313" key="4">
    <source>
        <dbReference type="Proteomes" id="UP000770015"/>
    </source>
</evidence>
<name>A0A9P9A5L7_9PEZI</name>
<dbReference type="PANTHER" id="PTHR37534:SF46">
    <property type="entry name" value="ZN(II)2CYS6 TRANSCRIPTION FACTOR (EUROFUNG)"/>
    <property type="match status" value="1"/>
</dbReference>
<comment type="subcellular location">
    <subcellularLocation>
        <location evidence="1">Nucleus</location>
    </subcellularLocation>
</comment>
<accession>A0A9P9A5L7</accession>
<evidence type="ECO:0000256" key="2">
    <source>
        <dbReference type="ARBA" id="ARBA00023242"/>
    </source>
</evidence>
<sequence length="388" mass="43742">MLDFRFGIEDWLEFDHPTRHLYICVVFLHQAVQKTPVMAGDDQISNLSGREMALVHHHQACAARLLSEGINAATTARPDQRLLRNIHMFLSSNVQQGAYTPWRSHLNGAHGLLALWGPKACLGEGDFVYFSLMMTNLFGTTTTPSHLIDCNVVSQHRFYLDIIDELKIDFMSSLTPVPRTLVKAVAEINLLRAAAHSGHSSTQSPRLAEILSSLNLFTFAGWVPDTTSQHDALFQISGTPVQGDTRSRSWEMLVDSFRQATDLYLIISMSDIHSDNTSCWFEIRNTAYHALRYAIDWMFEAKLTGGTHHKFITWPMVIAGVEAVYLGDNEHLQSLQSRLLGVSRDLGTLAMRDAAVFLADLWDKSRRQGPNSHLSWDKIFSRSPLFLM</sequence>
<dbReference type="InterPro" id="IPR021858">
    <property type="entry name" value="Fun_TF"/>
</dbReference>
<dbReference type="PANTHER" id="PTHR37534">
    <property type="entry name" value="TRANSCRIPTIONAL ACTIVATOR PROTEIN UGA3"/>
    <property type="match status" value="1"/>
</dbReference>
<protein>
    <submittedName>
        <fullName evidence="3">Uncharacterized protein</fullName>
    </submittedName>
</protein>
<dbReference type="OrthoDB" id="5386330at2759"/>
<evidence type="ECO:0000256" key="1">
    <source>
        <dbReference type="ARBA" id="ARBA00004123"/>
    </source>
</evidence>
<organism evidence="3 4">
    <name type="scientific">Plectosphaerella plurivora</name>
    <dbReference type="NCBI Taxonomy" id="936078"/>
    <lineage>
        <taxon>Eukaryota</taxon>
        <taxon>Fungi</taxon>
        <taxon>Dikarya</taxon>
        <taxon>Ascomycota</taxon>
        <taxon>Pezizomycotina</taxon>
        <taxon>Sordariomycetes</taxon>
        <taxon>Hypocreomycetidae</taxon>
        <taxon>Glomerellales</taxon>
        <taxon>Plectosphaerellaceae</taxon>
        <taxon>Plectosphaerella</taxon>
    </lineage>
</organism>